<dbReference type="EMBL" id="CAMXCT010001268">
    <property type="protein sequence ID" value="CAI3988449.1"/>
    <property type="molecule type" value="Genomic_DNA"/>
</dbReference>
<gene>
    <name evidence="1" type="ORF">C1SCF055_LOCUS15621</name>
</gene>
<organism evidence="1">
    <name type="scientific">Cladocopium goreaui</name>
    <dbReference type="NCBI Taxonomy" id="2562237"/>
    <lineage>
        <taxon>Eukaryota</taxon>
        <taxon>Sar</taxon>
        <taxon>Alveolata</taxon>
        <taxon>Dinophyceae</taxon>
        <taxon>Suessiales</taxon>
        <taxon>Symbiodiniaceae</taxon>
        <taxon>Cladocopium</taxon>
    </lineage>
</organism>
<name>A0A9P1CB86_9DINO</name>
<evidence type="ECO:0000313" key="3">
    <source>
        <dbReference type="Proteomes" id="UP001152797"/>
    </source>
</evidence>
<proteinExistence type="predicted"/>
<dbReference type="AlphaFoldDB" id="A0A9P1CB86"/>
<evidence type="ECO:0000313" key="1">
    <source>
        <dbReference type="EMBL" id="CAI3988449.1"/>
    </source>
</evidence>
<reference evidence="1" key="1">
    <citation type="submission" date="2022-10" db="EMBL/GenBank/DDBJ databases">
        <authorList>
            <person name="Chen Y."/>
            <person name="Dougan E. K."/>
            <person name="Chan C."/>
            <person name="Rhodes N."/>
            <person name="Thang M."/>
        </authorList>
    </citation>
    <scope>NUCLEOTIDE SEQUENCE</scope>
</reference>
<comment type="caution">
    <text evidence="1">The sequence shown here is derived from an EMBL/GenBank/DDBJ whole genome shotgun (WGS) entry which is preliminary data.</text>
</comment>
<keyword evidence="3" id="KW-1185">Reference proteome</keyword>
<dbReference type="Proteomes" id="UP001152797">
    <property type="component" value="Unassembled WGS sequence"/>
</dbReference>
<protein>
    <submittedName>
        <fullName evidence="2">Copia protein</fullName>
    </submittedName>
</protein>
<dbReference type="EMBL" id="CAMXCT020001268">
    <property type="protein sequence ID" value="CAL1141824.1"/>
    <property type="molecule type" value="Genomic_DNA"/>
</dbReference>
<accession>A0A9P1CB86</accession>
<sequence>MAGTDAAADEMKAIRLTRYTRLKNIKVRVRDGAHAAGRLTQKWYAIPYLKEAITWLQKETAIRVKDQFRCVGGRDAVTPQLLAQCFERMSAWVTITKEALQAEFPSFEALSAFSVLQLRPKLDATVVKRDLAKVCKIFGEEPELPQLCRSFCDVEYTALKRRDRISDKEPLADLKAWIHALEGRQAAESNPVLVKFVGRAMCLARTSTSPCERDFGNILLCFQKRLASPLLKEMHLRLSFLNEEPGKRDEIIKGAMAIWKEGFKSARLSGHQRRGNFVSRLTMEKKRRASTPNDSEAAWVKRRRVEVDLARGSAASSHDGTGAQTKKFSPEIKKAIGKIAKIVKKRRFHAQTMGILQKHEKLPKNEYEDLLRPDRKANFLEREFAARKFPSLKSRPTYLWTNSKTSREEVVRLGASIVSTWQEASVHVVDSFNNPGQRVSWASRLGGHLVVTKDLQNGPWIQCPGLQFGFGSA</sequence>
<dbReference type="EMBL" id="CAMXCT030001268">
    <property type="protein sequence ID" value="CAL4775761.1"/>
    <property type="molecule type" value="Genomic_DNA"/>
</dbReference>
<evidence type="ECO:0000313" key="2">
    <source>
        <dbReference type="EMBL" id="CAL4775761.1"/>
    </source>
</evidence>
<reference evidence="2 3" key="2">
    <citation type="submission" date="2024-05" db="EMBL/GenBank/DDBJ databases">
        <authorList>
            <person name="Chen Y."/>
            <person name="Shah S."/>
            <person name="Dougan E. K."/>
            <person name="Thang M."/>
            <person name="Chan C."/>
        </authorList>
    </citation>
    <scope>NUCLEOTIDE SEQUENCE [LARGE SCALE GENOMIC DNA]</scope>
</reference>